<dbReference type="Proteomes" id="UP001596084">
    <property type="component" value="Unassembled WGS sequence"/>
</dbReference>
<proteinExistence type="predicted"/>
<comment type="caution">
    <text evidence="1">The sequence shown here is derived from an EMBL/GenBank/DDBJ whole genome shotgun (WGS) entry which is preliminary data.</text>
</comment>
<evidence type="ECO:0008006" key="3">
    <source>
        <dbReference type="Google" id="ProtNLM"/>
    </source>
</evidence>
<accession>A0ABW0QD65</accession>
<gene>
    <name evidence="1" type="ORF">ACFPP7_14420</name>
</gene>
<reference evidence="2" key="1">
    <citation type="journal article" date="2019" name="Int. J. Syst. Evol. Microbiol.">
        <title>The Global Catalogue of Microorganisms (GCM) 10K type strain sequencing project: providing services to taxonomists for standard genome sequencing and annotation.</title>
        <authorList>
            <consortium name="The Broad Institute Genomics Platform"/>
            <consortium name="The Broad Institute Genome Sequencing Center for Infectious Disease"/>
            <person name="Wu L."/>
            <person name="Ma J."/>
        </authorList>
    </citation>
    <scope>NUCLEOTIDE SEQUENCE [LARGE SCALE GENOMIC DNA]</scope>
    <source>
        <strain evidence="2">CGMCC 4.7277</strain>
    </source>
</reference>
<dbReference type="RefSeq" id="WP_068835574.1">
    <property type="nucleotide sequence ID" value="NZ_JBHSMX010000022.1"/>
</dbReference>
<evidence type="ECO:0000313" key="2">
    <source>
        <dbReference type="Proteomes" id="UP001596084"/>
    </source>
</evidence>
<dbReference type="EMBL" id="JBHSMX010000022">
    <property type="protein sequence ID" value="MFC5522097.1"/>
    <property type="molecule type" value="Genomic_DNA"/>
</dbReference>
<evidence type="ECO:0000313" key="1">
    <source>
        <dbReference type="EMBL" id="MFC5522097.1"/>
    </source>
</evidence>
<name>A0ABW0QD65_9BURK</name>
<protein>
    <recommendedName>
        <fullName evidence="3">XRE family transcriptional regulator</fullName>
    </recommendedName>
</protein>
<keyword evidence="2" id="KW-1185">Reference proteome</keyword>
<sequence length="1252" mass="139914">MQWISEGDLKRWSERLDARALLIDMVGDLIRATVADASQFRFPGGDSAQIRGFDGDLETTEAISVVPGQKSKWEFGVSPGRGKADGDYEKRTGKTDPAIMRENTLVIVNLCRWDVPKTTLVDWVAEKKGESKWLDVKYIDGVALVQWLEEHPAVAATYARRVLETAPRHDALSTDEFWERYSTGFKPTLSGQVLLCDRDEQRQQLLQALGGRPQNIMLGAESAEEVIAFAVAAIRSAPEDQRRLLEARTLIVESEQAAQFLTGRKNLVFLAWKSAENLTGMLGQRGPTLAAATGVQRRQHANLARPTASAMAEAMVSMGIPREDGYELALRCGRSLTVLRRLRPSGIAQPAQWAQHANNLKPALLAGGWTVNSKLDTDVLAALAGHGDYDAVEALIRPTMTLSDPPLDRVNEVWQVRAPVDAFPFYGHLVDSKDLQRLREAAIKVFSHAVPRPTRDERFSLEYKPPADYSSWLRDGIALTLLMFAAMPEVGGLHFNETTPQQYVDSIVRELPGFAKGHKWLEPILDQASLLAEAAPNPFLEALESMLEGDGEAAKHLFAAQGEDDFMFGPTSPHTYILWALEVLAWHPAYLQRSALVLARLAEVDPTPSSRNGNRPLNSLRAIFISWSPNTHAKLSQRIAAIDAILRHVPSMGWDLLMQLLPRSHDTSSPTQKPKLRDASPVAAEEITFGLVWDTETEIVGRAMKMAQGNEERLIALVEALPNFQPASRSQVLELIDQYLQQHMDGHGNPLWHALREQASKHAYFEDSDWALKGEDLSAIREIIERHAPTDQVAKIRFLFDDWTPHIGERDGDEIAAVDRARADALFRLWESEGQAGILRLAETAKLPQSMGPAVQSLPLSLNDTESLMFAFWDAGGEQAQIAVMLSGAARTRLGDEWKARMRDLVVPRCVSNRQVAEFLAAWPRDRETWAYVEALGKDRHDAYWRYAGTLPWQSSTEDLLFAVQELRRVNRSLHVINMIHRRAKDIPSDVLMGLLDDALQELAAGDIAISNMLSYYLKDVFETLSGRDDVSRQDLARREYAYLPLIEREAKSLVLHEFMAEDPAFYVEVLTHVFASKDDPRDRIPTDQERARAKTSYKLLSSFHRLPGQQGSEIDAVVLRTWVDEVRRLASERGRAAIGDEYVGQLLAHAPTDTETGAWPPATVCTVIEGLVADGVERGLEVERINMRGVYSKAYQEGGGQERNLAHTYQGWANAAQKSPRVVAMLTRIAETWLRYAELADIEADKSMLKR</sequence>
<organism evidence="1 2">
    <name type="scientific">Polaromonas jejuensis</name>
    <dbReference type="NCBI Taxonomy" id="457502"/>
    <lineage>
        <taxon>Bacteria</taxon>
        <taxon>Pseudomonadati</taxon>
        <taxon>Pseudomonadota</taxon>
        <taxon>Betaproteobacteria</taxon>
        <taxon>Burkholderiales</taxon>
        <taxon>Comamonadaceae</taxon>
        <taxon>Polaromonas</taxon>
    </lineage>
</organism>